<proteinExistence type="predicted"/>
<name>A0AAW2GGR1_9HYME</name>
<dbReference type="AlphaFoldDB" id="A0AAW2GGR1"/>
<reference evidence="1 2" key="1">
    <citation type="submission" date="2023-03" db="EMBL/GenBank/DDBJ databases">
        <title>High recombination rates correlate with genetic variation in Cardiocondyla obscurior ants.</title>
        <authorList>
            <person name="Errbii M."/>
        </authorList>
    </citation>
    <scope>NUCLEOTIDE SEQUENCE [LARGE SCALE GENOMIC DNA]</scope>
    <source>
        <strain evidence="1">Alpha-2009</strain>
        <tissue evidence="1">Whole body</tissue>
    </source>
</reference>
<gene>
    <name evidence="1" type="ORF">PUN28_005299</name>
</gene>
<evidence type="ECO:0000313" key="2">
    <source>
        <dbReference type="Proteomes" id="UP001430953"/>
    </source>
</evidence>
<accession>A0AAW2GGR1</accession>
<keyword evidence="2" id="KW-1185">Reference proteome</keyword>
<dbReference type="Proteomes" id="UP001430953">
    <property type="component" value="Unassembled WGS sequence"/>
</dbReference>
<sequence length="75" mass="8571">MRRVLENKYSLTRGVRNHRSRGRARACSSLSISLSFSSTPLLLDLSRRTERRECGLSRLAHCIHVCINSYGVIPR</sequence>
<comment type="caution">
    <text evidence="1">The sequence shown here is derived from an EMBL/GenBank/DDBJ whole genome shotgun (WGS) entry which is preliminary data.</text>
</comment>
<evidence type="ECO:0000313" key="1">
    <source>
        <dbReference type="EMBL" id="KAL0126830.1"/>
    </source>
</evidence>
<protein>
    <submittedName>
        <fullName evidence="1">Uncharacterized protein</fullName>
    </submittedName>
</protein>
<dbReference type="EMBL" id="JADYXP020000004">
    <property type="protein sequence ID" value="KAL0126830.1"/>
    <property type="molecule type" value="Genomic_DNA"/>
</dbReference>
<organism evidence="1 2">
    <name type="scientific">Cardiocondyla obscurior</name>
    <dbReference type="NCBI Taxonomy" id="286306"/>
    <lineage>
        <taxon>Eukaryota</taxon>
        <taxon>Metazoa</taxon>
        <taxon>Ecdysozoa</taxon>
        <taxon>Arthropoda</taxon>
        <taxon>Hexapoda</taxon>
        <taxon>Insecta</taxon>
        <taxon>Pterygota</taxon>
        <taxon>Neoptera</taxon>
        <taxon>Endopterygota</taxon>
        <taxon>Hymenoptera</taxon>
        <taxon>Apocrita</taxon>
        <taxon>Aculeata</taxon>
        <taxon>Formicoidea</taxon>
        <taxon>Formicidae</taxon>
        <taxon>Myrmicinae</taxon>
        <taxon>Cardiocondyla</taxon>
    </lineage>
</organism>